<keyword evidence="1" id="KW-0472">Membrane</keyword>
<evidence type="ECO:0000313" key="3">
    <source>
        <dbReference type="Proteomes" id="UP000823588"/>
    </source>
</evidence>
<accession>A0A8T4GGZ2</accession>
<keyword evidence="3" id="KW-1185">Reference proteome</keyword>
<comment type="caution">
    <text evidence="2">The sequence shown here is derived from an EMBL/GenBank/DDBJ whole genome shotgun (WGS) entry which is preliminary data.</text>
</comment>
<feature type="transmembrane region" description="Helical" evidence="1">
    <location>
        <begin position="39"/>
        <end position="58"/>
    </location>
</feature>
<gene>
    <name evidence="2" type="ORF">J2751_002030</name>
</gene>
<organism evidence="2 3">
    <name type="scientific">Halorubrum alkaliphilum</name>
    <dbReference type="NCBI Taxonomy" id="261290"/>
    <lineage>
        <taxon>Archaea</taxon>
        <taxon>Methanobacteriati</taxon>
        <taxon>Methanobacteriota</taxon>
        <taxon>Stenosarchaea group</taxon>
        <taxon>Halobacteria</taxon>
        <taxon>Halobacteriales</taxon>
        <taxon>Haloferacaceae</taxon>
        <taxon>Halorubrum</taxon>
    </lineage>
</organism>
<keyword evidence="1" id="KW-0812">Transmembrane</keyword>
<sequence length="88" mass="9002">MAITTSLGTLPLAGIVALALTFVAVALQSRNRLPVSIPEGVYVSVSIGAALLVAQFLIESTWGTVGVLAVGGLCWAIGHETGQIARNQ</sequence>
<dbReference type="Proteomes" id="UP000823588">
    <property type="component" value="Unassembled WGS sequence"/>
</dbReference>
<dbReference type="AlphaFoldDB" id="A0A8T4GGZ2"/>
<evidence type="ECO:0000256" key="1">
    <source>
        <dbReference type="SAM" id="Phobius"/>
    </source>
</evidence>
<reference evidence="2" key="1">
    <citation type="submission" date="2021-03" db="EMBL/GenBank/DDBJ databases">
        <title>Genomic Encyclopedia of Type Strains, Phase IV (KMG-IV): sequencing the most valuable type-strain genomes for metagenomic binning, comparative biology and taxonomic classification.</title>
        <authorList>
            <person name="Goeker M."/>
        </authorList>
    </citation>
    <scope>NUCLEOTIDE SEQUENCE</scope>
    <source>
        <strain evidence="2">DSM 23564</strain>
    </source>
</reference>
<name>A0A8T4GGZ2_9EURY</name>
<feature type="transmembrane region" description="Helical" evidence="1">
    <location>
        <begin position="6"/>
        <end position="27"/>
    </location>
</feature>
<protein>
    <submittedName>
        <fullName evidence="2">Uncharacterized protein</fullName>
    </submittedName>
</protein>
<proteinExistence type="predicted"/>
<dbReference type="EMBL" id="JAGGKQ010000014">
    <property type="protein sequence ID" value="MBP1922997.1"/>
    <property type="molecule type" value="Genomic_DNA"/>
</dbReference>
<keyword evidence="1" id="KW-1133">Transmembrane helix</keyword>
<dbReference type="RefSeq" id="WP_245202713.1">
    <property type="nucleotide sequence ID" value="NZ_JAGGKQ010000014.1"/>
</dbReference>
<evidence type="ECO:0000313" key="2">
    <source>
        <dbReference type="EMBL" id="MBP1922997.1"/>
    </source>
</evidence>